<feature type="binding site" evidence="9">
    <location>
        <position position="291"/>
    </location>
    <ligand>
        <name>Fe(2+)</name>
        <dbReference type="ChEBI" id="CHEBI:29033"/>
    </ligand>
</feature>
<keyword evidence="12" id="KW-1185">Reference proteome</keyword>
<evidence type="ECO:0000256" key="2">
    <source>
        <dbReference type="ARBA" id="ARBA00022490"/>
    </source>
</evidence>
<comment type="similarity">
    <text evidence="1 9 10">Belongs to the ferrochelatase family.</text>
</comment>
<sequence>MTIYNTSSYSHESLPTTGILLINLGTPDAPTPTALRRYLGEFLADPRVTEMPRWLWWFILHGIILRIRPRRSALKYQKIWTETGSPLLSISQAQSQALQKVVDAHFVGPMTVALAMRYGNPSIAAGLEQLRQANARRILILPLYPQYSGAATGSSFDAVADVLKRWRWVPDVRFISHYHDLPAYIRALAEQIKNYWSKQGTPDKLLFSFHGIPKRFFIAGDPYHCECHKTARLVAAQLDLKEEKWQVVFQSRFGREEWLKPYTDHTLTALGKAGLKRVDIICPGFAADCLETLEEISQENRQIFLQAGGKAFHYIPALNDNVEHIQALLDLVIQHTQGWSGCQIGAPK</sequence>
<name>A0A0A6PLV2_9GAMM</name>
<dbReference type="GO" id="GO:0006783">
    <property type="term" value="P:heme biosynthetic process"/>
    <property type="evidence" value="ECO:0007669"/>
    <property type="project" value="UniProtKB-UniRule"/>
</dbReference>
<evidence type="ECO:0000256" key="4">
    <source>
        <dbReference type="ARBA" id="ARBA00023004"/>
    </source>
</evidence>
<dbReference type="GO" id="GO:0046872">
    <property type="term" value="F:metal ion binding"/>
    <property type="evidence" value="ECO:0007669"/>
    <property type="project" value="UniProtKB-KW"/>
</dbReference>
<evidence type="ECO:0000313" key="11">
    <source>
        <dbReference type="EMBL" id="KHD11598.1"/>
    </source>
</evidence>
<dbReference type="GO" id="GO:0004325">
    <property type="term" value="F:ferrochelatase activity"/>
    <property type="evidence" value="ECO:0007669"/>
    <property type="project" value="UniProtKB-UniRule"/>
</dbReference>
<dbReference type="InterPro" id="IPR019772">
    <property type="entry name" value="Ferrochelatase_AS"/>
</dbReference>
<evidence type="ECO:0000256" key="5">
    <source>
        <dbReference type="ARBA" id="ARBA00023133"/>
    </source>
</evidence>
<comment type="catalytic activity">
    <reaction evidence="8">
        <text>Fe-coproporphyrin III + 2 H(+) = coproporphyrin III + Fe(2+)</text>
        <dbReference type="Rhea" id="RHEA:49572"/>
        <dbReference type="ChEBI" id="CHEBI:15378"/>
        <dbReference type="ChEBI" id="CHEBI:29033"/>
        <dbReference type="ChEBI" id="CHEBI:68438"/>
        <dbReference type="ChEBI" id="CHEBI:131725"/>
        <dbReference type="EC" id="4.99.1.9"/>
    </reaction>
    <physiologicalReaction direction="right-to-left" evidence="8">
        <dbReference type="Rhea" id="RHEA:49574"/>
    </physiologicalReaction>
</comment>
<organism evidence="11 12">
    <name type="scientific">Candidatus Thiomargarita nelsonii</name>
    <dbReference type="NCBI Taxonomy" id="1003181"/>
    <lineage>
        <taxon>Bacteria</taxon>
        <taxon>Pseudomonadati</taxon>
        <taxon>Pseudomonadota</taxon>
        <taxon>Gammaproteobacteria</taxon>
        <taxon>Thiotrichales</taxon>
        <taxon>Thiotrichaceae</taxon>
        <taxon>Thiomargarita</taxon>
    </lineage>
</organism>
<keyword evidence="2 9" id="KW-0963">Cytoplasm</keyword>
<dbReference type="HAMAP" id="MF_00323">
    <property type="entry name" value="Ferrochelatase"/>
    <property type="match status" value="1"/>
</dbReference>
<evidence type="ECO:0000256" key="8">
    <source>
        <dbReference type="ARBA" id="ARBA00024536"/>
    </source>
</evidence>
<evidence type="ECO:0000256" key="6">
    <source>
        <dbReference type="ARBA" id="ARBA00023239"/>
    </source>
</evidence>
<dbReference type="InterPro" id="IPR033659">
    <property type="entry name" value="Ferrochelatase_N"/>
</dbReference>
<keyword evidence="6 9" id="KW-0456">Lyase</keyword>
<dbReference type="GO" id="GO:0005737">
    <property type="term" value="C:cytoplasm"/>
    <property type="evidence" value="ECO:0007669"/>
    <property type="project" value="UniProtKB-SubCell"/>
</dbReference>
<protein>
    <recommendedName>
        <fullName evidence="9 10">Ferrochelatase</fullName>
        <ecNumber evidence="9 10">4.98.1.1</ecNumber>
    </recommendedName>
    <alternativeName>
        <fullName evidence="9">Heme synthase</fullName>
    </alternativeName>
    <alternativeName>
        <fullName evidence="9">Protoheme ferro-lyase</fullName>
    </alternativeName>
</protein>
<comment type="subcellular location">
    <subcellularLocation>
        <location evidence="9 10">Cytoplasm</location>
    </subcellularLocation>
</comment>
<accession>A0A0A6PLV2</accession>
<dbReference type="CDD" id="cd00419">
    <property type="entry name" value="Ferrochelatase_C"/>
    <property type="match status" value="1"/>
</dbReference>
<dbReference type="PROSITE" id="PS00534">
    <property type="entry name" value="FERROCHELATASE"/>
    <property type="match status" value="1"/>
</dbReference>
<dbReference type="InterPro" id="IPR001015">
    <property type="entry name" value="Ferrochelatase"/>
</dbReference>
<evidence type="ECO:0000256" key="1">
    <source>
        <dbReference type="ARBA" id="ARBA00007718"/>
    </source>
</evidence>
<reference evidence="11 12" key="1">
    <citation type="journal article" date="2016" name="Front. Microbiol.">
        <title>Single-Cell (Meta-)Genomics of a Dimorphic Candidatus Thiomargarita nelsonii Reveals Genomic Plasticity.</title>
        <authorList>
            <person name="Flood B.E."/>
            <person name="Fliss P."/>
            <person name="Jones D.S."/>
            <person name="Dick G.J."/>
            <person name="Jain S."/>
            <person name="Kaster A.K."/>
            <person name="Winkel M."/>
            <person name="Mussmann M."/>
            <person name="Bailey J."/>
        </authorList>
    </citation>
    <scope>NUCLEOTIDE SEQUENCE [LARGE SCALE GENOMIC DNA]</scope>
    <source>
        <strain evidence="11">Hydrate Ridge</strain>
    </source>
</reference>
<dbReference type="InterPro" id="IPR033644">
    <property type="entry name" value="Ferrochelatase_C"/>
</dbReference>
<evidence type="ECO:0000313" key="12">
    <source>
        <dbReference type="Proteomes" id="UP000030428"/>
    </source>
</evidence>
<comment type="catalytic activity">
    <reaction evidence="9 10">
        <text>heme b + 2 H(+) = protoporphyrin IX + Fe(2+)</text>
        <dbReference type="Rhea" id="RHEA:22584"/>
        <dbReference type="ChEBI" id="CHEBI:15378"/>
        <dbReference type="ChEBI" id="CHEBI:29033"/>
        <dbReference type="ChEBI" id="CHEBI:57306"/>
        <dbReference type="ChEBI" id="CHEBI:60344"/>
        <dbReference type="EC" id="4.98.1.1"/>
    </reaction>
</comment>
<comment type="caution">
    <text evidence="11">The sequence shown here is derived from an EMBL/GenBank/DDBJ whole genome shotgun (WGS) entry which is preliminary data.</text>
</comment>
<keyword evidence="4 9" id="KW-0408">Iron</keyword>
<proteinExistence type="inferred from homology"/>
<evidence type="ECO:0000256" key="9">
    <source>
        <dbReference type="HAMAP-Rule" id="MF_00323"/>
    </source>
</evidence>
<dbReference type="PANTHER" id="PTHR11108">
    <property type="entry name" value="FERROCHELATASE"/>
    <property type="match status" value="1"/>
</dbReference>
<dbReference type="NCBIfam" id="TIGR00109">
    <property type="entry name" value="hemH"/>
    <property type="match status" value="1"/>
</dbReference>
<dbReference type="PANTHER" id="PTHR11108:SF1">
    <property type="entry name" value="FERROCHELATASE, MITOCHONDRIAL"/>
    <property type="match status" value="1"/>
</dbReference>
<keyword evidence="3 9" id="KW-0479">Metal-binding</keyword>
<dbReference type="FunFam" id="3.40.50.1400:FF:000002">
    <property type="entry name" value="Ferrochelatase"/>
    <property type="match status" value="1"/>
</dbReference>
<dbReference type="Proteomes" id="UP000030428">
    <property type="component" value="Unassembled WGS sequence"/>
</dbReference>
<dbReference type="EMBL" id="JSZA02000027">
    <property type="protein sequence ID" value="KHD11598.1"/>
    <property type="molecule type" value="Genomic_DNA"/>
</dbReference>
<dbReference type="Gene3D" id="3.40.50.1400">
    <property type="match status" value="2"/>
</dbReference>
<comment type="pathway">
    <text evidence="9 10">Porphyrin-containing compound metabolism; protoheme biosynthesis; protoheme from protoporphyrin-IX: step 1/1.</text>
</comment>
<dbReference type="CDD" id="cd03411">
    <property type="entry name" value="Ferrochelatase_N"/>
    <property type="match status" value="1"/>
</dbReference>
<dbReference type="Pfam" id="PF00762">
    <property type="entry name" value="Ferrochelatase"/>
    <property type="match status" value="1"/>
</dbReference>
<feature type="binding site" evidence="9">
    <location>
        <position position="210"/>
    </location>
    <ligand>
        <name>Fe(2+)</name>
        <dbReference type="ChEBI" id="CHEBI:29033"/>
    </ligand>
</feature>
<keyword evidence="7 9" id="KW-0627">Porphyrin biosynthesis</keyword>
<comment type="function">
    <text evidence="9 10">Catalyzes the ferrous insertion into protoporphyrin IX.</text>
</comment>
<dbReference type="UniPathway" id="UPA00252">
    <property type="reaction ID" value="UER00325"/>
</dbReference>
<evidence type="ECO:0000256" key="3">
    <source>
        <dbReference type="ARBA" id="ARBA00022723"/>
    </source>
</evidence>
<keyword evidence="5 9" id="KW-0350">Heme biosynthesis</keyword>
<dbReference type="EC" id="4.98.1.1" evidence="9 10"/>
<evidence type="ECO:0000256" key="7">
    <source>
        <dbReference type="ARBA" id="ARBA00023244"/>
    </source>
</evidence>
<gene>
    <name evidence="9 11" type="primary">hemH</name>
    <name evidence="11" type="ORF">PN36_09155</name>
</gene>
<evidence type="ECO:0000256" key="10">
    <source>
        <dbReference type="RuleBase" id="RU000607"/>
    </source>
</evidence>
<dbReference type="SUPFAM" id="SSF53800">
    <property type="entry name" value="Chelatase"/>
    <property type="match status" value="1"/>
</dbReference>
<dbReference type="AlphaFoldDB" id="A0A0A6PLV2"/>